<evidence type="ECO:0000313" key="9">
    <source>
        <dbReference type="Proteomes" id="UP000298616"/>
    </source>
</evidence>
<dbReference type="InterPro" id="IPR005151">
    <property type="entry name" value="Tail-specific_protease"/>
</dbReference>
<evidence type="ECO:0000313" key="8">
    <source>
        <dbReference type="EMBL" id="QCK13413.1"/>
    </source>
</evidence>
<dbReference type="SUPFAM" id="SSF52096">
    <property type="entry name" value="ClpP/crotonase"/>
    <property type="match status" value="1"/>
</dbReference>
<evidence type="ECO:0000256" key="6">
    <source>
        <dbReference type="SAM" id="Phobius"/>
    </source>
</evidence>
<name>A0A4D7JDY0_9BACT</name>
<keyword evidence="2 5" id="KW-0645">Protease</keyword>
<dbReference type="Gene3D" id="3.90.226.10">
    <property type="entry name" value="2-enoyl-CoA Hydratase, Chain A, domain 1"/>
    <property type="match status" value="1"/>
</dbReference>
<dbReference type="KEGG" id="fpf:DCC35_00930"/>
<feature type="domain" description="PDZ" evidence="7">
    <location>
        <begin position="95"/>
        <end position="166"/>
    </location>
</feature>
<dbReference type="CDD" id="cd06782">
    <property type="entry name" value="cpPDZ_CPP-like"/>
    <property type="match status" value="1"/>
</dbReference>
<dbReference type="SUPFAM" id="SSF50156">
    <property type="entry name" value="PDZ domain-like"/>
    <property type="match status" value="1"/>
</dbReference>
<dbReference type="GO" id="GO:0030288">
    <property type="term" value="C:outer membrane-bounded periplasmic space"/>
    <property type="evidence" value="ECO:0007669"/>
    <property type="project" value="TreeGrafter"/>
</dbReference>
<dbReference type="Gene3D" id="3.30.750.44">
    <property type="match status" value="1"/>
</dbReference>
<dbReference type="CDD" id="cd07560">
    <property type="entry name" value="Peptidase_S41_CPP"/>
    <property type="match status" value="1"/>
</dbReference>
<dbReference type="EMBL" id="CP028923">
    <property type="protein sequence ID" value="QCK13413.1"/>
    <property type="molecule type" value="Genomic_DNA"/>
</dbReference>
<sequence length="545" mass="60639">MLKENKSRNKKFVRLPIYLAIAVVAGMFMGTTLSSSDSTPISFKPKLMGDKVREVMAHIQKHYVDDVNEDELSEKAIQAILSDLDPHSVYIPKQDAELTKSQFEGAFEGIGIEFTILNDTLTVVAPLIGGPSESAGIISGDKIVTVDGDTIAGTGLTNRDVFELLRGEKGSEVTLGIKRNGKSSLLDFTIERDEIPQYTVESGYKINDSTGYIKVTRFGLETYNEFEKKVRELKMKGVKNLIVDLQGNPGGIMSSAVNMADEFLEEDKMIVYTDGRIDSYDDEYKSTSKGLFKDMPVIVLIDEGSASASEIVAGALQDNDRALIVGRRSFGKGLVQSPIRLKDGSTIRLTISRYYTPSGRSIQKPYSDNSEYTNDIMDRYENGEFFSPDSTQLNDSLEYKTLHGRIVYGGGGIMPDVFVPLDTTNTAEVLNNLIYKNILSSYVISYLEENRAEIKKMGLGKFINDYEVSDKMINELIIKAQNSEMEVKDAEVIEASDLIKLHIKAQIGRNIWRGDGYYPVINQMNESLQTALKLLPEAEKLNDKL</sequence>
<dbReference type="PANTHER" id="PTHR32060">
    <property type="entry name" value="TAIL-SPECIFIC PROTEASE"/>
    <property type="match status" value="1"/>
</dbReference>
<keyword evidence="3 5" id="KW-0378">Hydrolase</keyword>
<dbReference type="AlphaFoldDB" id="A0A4D7JDY0"/>
<accession>A0A4D7JDY0</accession>
<keyword evidence="6" id="KW-0472">Membrane</keyword>
<dbReference type="InterPro" id="IPR001478">
    <property type="entry name" value="PDZ"/>
</dbReference>
<dbReference type="InterPro" id="IPR055210">
    <property type="entry name" value="CtpA/B_N"/>
</dbReference>
<evidence type="ECO:0000256" key="2">
    <source>
        <dbReference type="ARBA" id="ARBA00022670"/>
    </source>
</evidence>
<evidence type="ECO:0000256" key="3">
    <source>
        <dbReference type="ARBA" id="ARBA00022801"/>
    </source>
</evidence>
<evidence type="ECO:0000256" key="5">
    <source>
        <dbReference type="RuleBase" id="RU004404"/>
    </source>
</evidence>
<feature type="transmembrane region" description="Helical" evidence="6">
    <location>
        <begin position="12"/>
        <end position="33"/>
    </location>
</feature>
<dbReference type="Proteomes" id="UP000298616">
    <property type="component" value="Chromosome"/>
</dbReference>
<dbReference type="GO" id="GO:0006508">
    <property type="term" value="P:proteolysis"/>
    <property type="evidence" value="ECO:0007669"/>
    <property type="project" value="UniProtKB-KW"/>
</dbReference>
<dbReference type="Gene3D" id="2.30.42.10">
    <property type="match status" value="1"/>
</dbReference>
<dbReference type="GO" id="GO:0007165">
    <property type="term" value="P:signal transduction"/>
    <property type="evidence" value="ECO:0007669"/>
    <property type="project" value="TreeGrafter"/>
</dbReference>
<keyword evidence="6" id="KW-0812">Transmembrane</keyword>
<dbReference type="Pfam" id="PF03572">
    <property type="entry name" value="Peptidase_S41"/>
    <property type="match status" value="1"/>
</dbReference>
<keyword evidence="4 5" id="KW-0720">Serine protease</keyword>
<reference evidence="8 9" key="1">
    <citation type="submission" date="2018-04" db="EMBL/GenBank/DDBJ databases">
        <title>Complete genome uncultured novel isolate.</title>
        <authorList>
            <person name="Merlino G."/>
        </authorList>
    </citation>
    <scope>NUCLEOTIDE SEQUENCE [LARGE SCALE GENOMIC DNA]</scope>
    <source>
        <strain evidence="9">R1DC9</strain>
    </source>
</reference>
<dbReference type="InterPro" id="IPR029045">
    <property type="entry name" value="ClpP/crotonase-like_dom_sf"/>
</dbReference>
<organism evidence="8 9">
    <name type="scientific">Mangrovivirga cuniculi</name>
    <dbReference type="NCBI Taxonomy" id="2715131"/>
    <lineage>
        <taxon>Bacteria</taxon>
        <taxon>Pseudomonadati</taxon>
        <taxon>Bacteroidota</taxon>
        <taxon>Cytophagia</taxon>
        <taxon>Cytophagales</taxon>
        <taxon>Mangrovivirgaceae</taxon>
        <taxon>Mangrovivirga</taxon>
    </lineage>
</organism>
<keyword evidence="9" id="KW-1185">Reference proteome</keyword>
<dbReference type="GO" id="GO:0008236">
    <property type="term" value="F:serine-type peptidase activity"/>
    <property type="evidence" value="ECO:0007669"/>
    <property type="project" value="UniProtKB-KW"/>
</dbReference>
<dbReference type="NCBIfam" id="TIGR00225">
    <property type="entry name" value="prc"/>
    <property type="match status" value="1"/>
</dbReference>
<dbReference type="RefSeq" id="WP_137089008.1">
    <property type="nucleotide sequence ID" value="NZ_CP028923.1"/>
</dbReference>
<protein>
    <submittedName>
        <fullName evidence="8">Peptidase S41</fullName>
    </submittedName>
</protein>
<dbReference type="OrthoDB" id="9812068at2"/>
<dbReference type="InterPro" id="IPR004447">
    <property type="entry name" value="Peptidase_S41A"/>
</dbReference>
<dbReference type="SMART" id="SM00228">
    <property type="entry name" value="PDZ"/>
    <property type="match status" value="1"/>
</dbReference>
<evidence type="ECO:0000256" key="1">
    <source>
        <dbReference type="ARBA" id="ARBA00009179"/>
    </source>
</evidence>
<proteinExistence type="inferred from homology"/>
<comment type="similarity">
    <text evidence="1 5">Belongs to the peptidase S41A family.</text>
</comment>
<dbReference type="PANTHER" id="PTHR32060:SF30">
    <property type="entry name" value="CARBOXY-TERMINAL PROCESSING PROTEASE CTPA"/>
    <property type="match status" value="1"/>
</dbReference>
<evidence type="ECO:0000259" key="7">
    <source>
        <dbReference type="PROSITE" id="PS50106"/>
    </source>
</evidence>
<gene>
    <name evidence="8" type="ORF">DCC35_00930</name>
</gene>
<dbReference type="Pfam" id="PF22694">
    <property type="entry name" value="CtpB_N-like"/>
    <property type="match status" value="1"/>
</dbReference>
<dbReference type="Pfam" id="PF13180">
    <property type="entry name" value="PDZ_2"/>
    <property type="match status" value="1"/>
</dbReference>
<dbReference type="GO" id="GO:0004175">
    <property type="term" value="F:endopeptidase activity"/>
    <property type="evidence" value="ECO:0007669"/>
    <property type="project" value="TreeGrafter"/>
</dbReference>
<dbReference type="InterPro" id="IPR036034">
    <property type="entry name" value="PDZ_sf"/>
</dbReference>
<evidence type="ECO:0000256" key="4">
    <source>
        <dbReference type="ARBA" id="ARBA00022825"/>
    </source>
</evidence>
<dbReference type="PROSITE" id="PS50106">
    <property type="entry name" value="PDZ"/>
    <property type="match status" value="1"/>
</dbReference>
<dbReference type="SMART" id="SM00245">
    <property type="entry name" value="TSPc"/>
    <property type="match status" value="1"/>
</dbReference>
<keyword evidence="6" id="KW-1133">Transmembrane helix</keyword>